<dbReference type="EMBL" id="CAJNOG010000157">
    <property type="protein sequence ID" value="CAF1021125.1"/>
    <property type="molecule type" value="Genomic_DNA"/>
</dbReference>
<organism evidence="2 4">
    <name type="scientific">Adineta steineri</name>
    <dbReference type="NCBI Taxonomy" id="433720"/>
    <lineage>
        <taxon>Eukaryota</taxon>
        <taxon>Metazoa</taxon>
        <taxon>Spiralia</taxon>
        <taxon>Gnathifera</taxon>
        <taxon>Rotifera</taxon>
        <taxon>Eurotatoria</taxon>
        <taxon>Bdelloidea</taxon>
        <taxon>Adinetida</taxon>
        <taxon>Adinetidae</taxon>
        <taxon>Adineta</taxon>
    </lineage>
</organism>
<dbReference type="AlphaFoldDB" id="A0A815BP86"/>
<name>A0A815BP86_9BILA</name>
<dbReference type="EMBL" id="CAJOBB010000502">
    <property type="protein sequence ID" value="CAF3693772.1"/>
    <property type="molecule type" value="Genomic_DNA"/>
</dbReference>
<comment type="caution">
    <text evidence="2">The sequence shown here is derived from an EMBL/GenBank/DDBJ whole genome shotgun (WGS) entry which is preliminary data.</text>
</comment>
<evidence type="ECO:0000313" key="1">
    <source>
        <dbReference type="EMBL" id="CAF1021125.1"/>
    </source>
</evidence>
<evidence type="ECO:0000313" key="4">
    <source>
        <dbReference type="Proteomes" id="UP000663860"/>
    </source>
</evidence>
<evidence type="ECO:0000313" key="2">
    <source>
        <dbReference type="EMBL" id="CAF1272475.1"/>
    </source>
</evidence>
<protein>
    <recommendedName>
        <fullName evidence="5">F-box domain-containing protein</fullName>
    </recommendedName>
</protein>
<dbReference type="EMBL" id="CAJNOE010000566">
    <property type="protein sequence ID" value="CAF1272475.1"/>
    <property type="molecule type" value="Genomic_DNA"/>
</dbReference>
<sequence length="425" mass="49606">MMTTTLESLPNELCLLFMRFLAPIDLYRALVGLNYRINSLLTAVISHPILDTSECASSRILFSDFCQLLEGKHYWSKCLLLAIDTIHLGDTLAGKVLCDDSKSPFTLSSMNTSLSNLFPSLCRLYITEEVINQTNILQMVLPMRNSLRHLQLTFGDSPHDHDWNINKCQWQDLYWPNTVHLSLSIQQASDLFLLHHGALPILDHLCVTIFKPVKCFTKVIENDLQLKNTTNMMIFRLRSLQLSHISLAQLLIYLSSIYMPLLEKLTLIDVYDNTLNHLNQFQQYFQSKTNMPALQPSSFKFLLRFPGEFEYEWKRNRNYEWPFETTNIDYCLEEYRLSFFQYWRARLVPPIPKYSLLIFTISALSYRRTVHNHSFAMKLKQTSSIVWTCNQIDNSQQIFDSLAKLKTTKTLAIIDWKGTRSQNVR</sequence>
<dbReference type="Proteomes" id="UP000663868">
    <property type="component" value="Unassembled WGS sequence"/>
</dbReference>
<dbReference type="Proteomes" id="UP000663860">
    <property type="component" value="Unassembled WGS sequence"/>
</dbReference>
<accession>A0A815BP86</accession>
<proteinExistence type="predicted"/>
<gene>
    <name evidence="2" type="ORF">IZO911_LOCUS32505</name>
    <name evidence="1" type="ORF">JYZ213_LOCUS17072</name>
    <name evidence="3" type="ORF">KXQ929_LOCUS10541</name>
</gene>
<reference evidence="2" key="1">
    <citation type="submission" date="2021-02" db="EMBL/GenBank/DDBJ databases">
        <authorList>
            <person name="Nowell W R."/>
        </authorList>
    </citation>
    <scope>NUCLEOTIDE SEQUENCE</scope>
</reference>
<evidence type="ECO:0000313" key="3">
    <source>
        <dbReference type="EMBL" id="CAF3693772.1"/>
    </source>
</evidence>
<evidence type="ECO:0008006" key="5">
    <source>
        <dbReference type="Google" id="ProtNLM"/>
    </source>
</evidence>
<dbReference type="Proteomes" id="UP000663845">
    <property type="component" value="Unassembled WGS sequence"/>
</dbReference>